<dbReference type="Gene3D" id="2.40.50.140">
    <property type="entry name" value="Nucleic acid-binding proteins"/>
    <property type="match status" value="2"/>
</dbReference>
<evidence type="ECO:0000256" key="1">
    <source>
        <dbReference type="PIRNR" id="PIRNR012524"/>
    </source>
</evidence>
<reference evidence="3 4" key="1">
    <citation type="submission" date="2016-10" db="EMBL/GenBank/DDBJ databases">
        <authorList>
            <person name="de Groot N.N."/>
        </authorList>
    </citation>
    <scope>NUCLEOTIDE SEQUENCE [LARGE SCALE GENOMIC DNA]</scope>
    <source>
        <strain evidence="3 4">DSM 21668</strain>
    </source>
</reference>
<dbReference type="PANTHER" id="PTHR37296:SF1">
    <property type="entry name" value="CONSERVED VIRULENCE FACTOR B"/>
    <property type="match status" value="1"/>
</dbReference>
<evidence type="ECO:0000313" key="4">
    <source>
        <dbReference type="Proteomes" id="UP000198901"/>
    </source>
</evidence>
<dbReference type="EMBL" id="FNGS01000002">
    <property type="protein sequence ID" value="SDL40759.1"/>
    <property type="molecule type" value="Genomic_DNA"/>
</dbReference>
<protein>
    <recommendedName>
        <fullName evidence="2">S1 motif domain-containing protein</fullName>
    </recommendedName>
</protein>
<dbReference type="PIRSF" id="PIRSF012524">
    <property type="entry name" value="YitL_S1"/>
    <property type="match status" value="1"/>
</dbReference>
<feature type="domain" description="S1 motif" evidence="2">
    <location>
        <begin position="143"/>
        <end position="205"/>
    </location>
</feature>
<dbReference type="OrthoDB" id="9801597at2"/>
<evidence type="ECO:0000259" key="2">
    <source>
        <dbReference type="SMART" id="SM00316"/>
    </source>
</evidence>
<accession>A0A1G9JT97</accession>
<dbReference type="InterPro" id="IPR003029">
    <property type="entry name" value="S1_domain"/>
</dbReference>
<dbReference type="SMART" id="SM00316">
    <property type="entry name" value="S1"/>
    <property type="match status" value="2"/>
</dbReference>
<dbReference type="RefSeq" id="WP_093197998.1">
    <property type="nucleotide sequence ID" value="NZ_FNGS01000002.1"/>
</dbReference>
<dbReference type="InterPro" id="IPR014464">
    <property type="entry name" value="CvfB_fam"/>
</dbReference>
<dbReference type="InterPro" id="IPR036388">
    <property type="entry name" value="WH-like_DNA-bd_sf"/>
</dbReference>
<gene>
    <name evidence="3" type="ORF">SAMN04488090_0752</name>
</gene>
<dbReference type="Proteomes" id="UP000198901">
    <property type="component" value="Unassembled WGS sequence"/>
</dbReference>
<evidence type="ECO:0000313" key="3">
    <source>
        <dbReference type="EMBL" id="SDL40759.1"/>
    </source>
</evidence>
<dbReference type="GO" id="GO:0003676">
    <property type="term" value="F:nucleic acid binding"/>
    <property type="evidence" value="ECO:0007669"/>
    <property type="project" value="InterPro"/>
</dbReference>
<dbReference type="Pfam" id="PF13509">
    <property type="entry name" value="S1_2"/>
    <property type="match status" value="2"/>
</dbReference>
<dbReference type="InterPro" id="IPR040764">
    <property type="entry name" value="CvfB_WH"/>
</dbReference>
<dbReference type="Gene3D" id="1.10.10.10">
    <property type="entry name" value="Winged helix-like DNA-binding domain superfamily/Winged helix DNA-binding domain"/>
    <property type="match status" value="1"/>
</dbReference>
<name>A0A1G9JT97_9BACT</name>
<comment type="similarity">
    <text evidence="1">Belongs to the CvfB family.</text>
</comment>
<sequence>MIHLGKRNTLTALRLTPPGMFLGDGRDEVLLPNKYIPEGLAEGDAVNVFVYRDSEDRLIATTLQPALELYEFGLLKVTAIAPFGAFLDWGLEKDLLLPLSEQSRPVREGDEVVVCVVPDVETDRLIATAKVGQYLEYDRIPYQGGQQVDLLIYERSDLGYNAIIDNHYRGLIYFNEVFRPVRIGERVTGYIKLVRPDKAIDLSLQPLGYARNIDQNTEKVLEAVKSRDGFLPLTDSSDPAQIYAELGMSKKNFKKAVGALYREKIIRIEDDGIRLL</sequence>
<proteinExistence type="inferred from homology"/>
<dbReference type="InterPro" id="IPR039566">
    <property type="entry name" value="CvfB_S1_st"/>
</dbReference>
<feature type="domain" description="S1 motif" evidence="2">
    <location>
        <begin position="68"/>
        <end position="130"/>
    </location>
</feature>
<dbReference type="AlphaFoldDB" id="A0A1G9JT97"/>
<dbReference type="Pfam" id="PF17783">
    <property type="entry name" value="WHD_CvfB"/>
    <property type="match status" value="1"/>
</dbReference>
<organism evidence="3 4">
    <name type="scientific">Siphonobacter aquaeclarae</name>
    <dbReference type="NCBI Taxonomy" id="563176"/>
    <lineage>
        <taxon>Bacteria</taxon>
        <taxon>Pseudomonadati</taxon>
        <taxon>Bacteroidota</taxon>
        <taxon>Cytophagia</taxon>
        <taxon>Cytophagales</taxon>
        <taxon>Cytophagaceae</taxon>
        <taxon>Siphonobacter</taxon>
    </lineage>
</organism>
<keyword evidence="4" id="KW-1185">Reference proteome</keyword>
<dbReference type="PANTHER" id="PTHR37296">
    <property type="entry name" value="CONSERVED VIRULENCE FACTOR B"/>
    <property type="match status" value="1"/>
</dbReference>
<dbReference type="InterPro" id="IPR012340">
    <property type="entry name" value="NA-bd_OB-fold"/>
</dbReference>